<dbReference type="GeneID" id="94842284"/>
<reference evidence="2" key="1">
    <citation type="submission" date="2016-10" db="EMBL/GenBank/DDBJ databases">
        <authorList>
            <person name="Benchimol M."/>
            <person name="Almeida L.G."/>
            <person name="Vasconcelos A.T."/>
            <person name="Perreira-Neves A."/>
            <person name="Rosa I.A."/>
            <person name="Tasca T."/>
            <person name="Bogo M.R."/>
            <person name="de Souza W."/>
        </authorList>
    </citation>
    <scope>NUCLEOTIDE SEQUENCE [LARGE SCALE GENOMIC DNA]</scope>
    <source>
        <strain evidence="2">K</strain>
    </source>
</reference>
<protein>
    <submittedName>
        <fullName evidence="2">Uncharacterized protein</fullName>
    </submittedName>
</protein>
<feature type="compositionally biased region" description="Polar residues" evidence="1">
    <location>
        <begin position="95"/>
        <end position="118"/>
    </location>
</feature>
<dbReference type="EMBL" id="MLAK01000880">
    <property type="protein sequence ID" value="OHT02148.1"/>
    <property type="molecule type" value="Genomic_DNA"/>
</dbReference>
<evidence type="ECO:0000313" key="2">
    <source>
        <dbReference type="EMBL" id="OHT02148.1"/>
    </source>
</evidence>
<feature type="region of interest" description="Disordered" evidence="1">
    <location>
        <begin position="95"/>
        <end position="122"/>
    </location>
</feature>
<name>A0A1J4JX86_9EUKA</name>
<keyword evidence="3" id="KW-1185">Reference proteome</keyword>
<organism evidence="2 3">
    <name type="scientific">Tritrichomonas foetus</name>
    <dbReference type="NCBI Taxonomy" id="1144522"/>
    <lineage>
        <taxon>Eukaryota</taxon>
        <taxon>Metamonada</taxon>
        <taxon>Parabasalia</taxon>
        <taxon>Tritrichomonadida</taxon>
        <taxon>Tritrichomonadidae</taxon>
        <taxon>Tritrichomonas</taxon>
    </lineage>
</organism>
<dbReference type="RefSeq" id="XP_068355284.1">
    <property type="nucleotide sequence ID" value="XM_068507580.1"/>
</dbReference>
<dbReference type="VEuPathDB" id="TrichDB:TRFO_30849"/>
<accession>A0A1J4JX86</accession>
<evidence type="ECO:0000313" key="3">
    <source>
        <dbReference type="Proteomes" id="UP000179807"/>
    </source>
</evidence>
<comment type="caution">
    <text evidence="2">The sequence shown here is derived from an EMBL/GenBank/DDBJ whole genome shotgun (WGS) entry which is preliminary data.</text>
</comment>
<evidence type="ECO:0000256" key="1">
    <source>
        <dbReference type="SAM" id="MobiDB-lite"/>
    </source>
</evidence>
<proteinExistence type="predicted"/>
<sequence>MNPYYSPQVYYFTNEDIPASTMNEGQQDGKIQTKRNRVAKFIAQPPPELYIHAWQSRQENLARTQAQSVTPQYSTANRAKRGSHQYNVNMIQSDNSTNQSVEPKSSTMINQSNSTGSLEPNYPKLMIQPETVKNMTDGFRHNCYQEDRMMPRITMGFDIVKRGKLPGISFSSRTNSVVLI</sequence>
<dbReference type="Proteomes" id="UP000179807">
    <property type="component" value="Unassembled WGS sequence"/>
</dbReference>
<dbReference type="AlphaFoldDB" id="A0A1J4JX86"/>
<gene>
    <name evidence="2" type="ORF">TRFO_30849</name>
</gene>